<dbReference type="InterPro" id="IPR029062">
    <property type="entry name" value="Class_I_gatase-like"/>
</dbReference>
<protein>
    <recommendedName>
        <fullName evidence="7">Pyridoxal 5'-phosphate synthase subunit PdxT</fullName>
        <ecNumber evidence="7">4.3.3.6</ecNumber>
    </recommendedName>
    <alternativeName>
        <fullName evidence="7">Pdx2</fullName>
    </alternativeName>
    <alternativeName>
        <fullName evidence="7">Pyridoxal 5'-phosphate synthase glutaminase subunit</fullName>
        <ecNumber evidence="7">3.5.1.2</ecNumber>
    </alternativeName>
</protein>
<keyword evidence="5 7" id="KW-0456">Lyase</keyword>
<dbReference type="PROSITE" id="PS51273">
    <property type="entry name" value="GATASE_TYPE_1"/>
    <property type="match status" value="1"/>
</dbReference>
<dbReference type="Proteomes" id="UP000317265">
    <property type="component" value="Unassembled WGS sequence"/>
</dbReference>
<dbReference type="FunFam" id="3.40.50.880:FF:000041">
    <property type="entry name" value="Glutamine amidotransferase subunit pdxT, putative"/>
    <property type="match status" value="1"/>
</dbReference>
<dbReference type="SUPFAM" id="SSF52317">
    <property type="entry name" value="Class I glutamine amidotransferase-like"/>
    <property type="match status" value="1"/>
</dbReference>
<keyword evidence="3 7" id="KW-0663">Pyridoxal phosphate</keyword>
<sequence length="203" mass="22630">MIIGILAYQGAIEEHLKMTKIALESMKINGEVKLVKKYDEIKEINGLIIPGGESTTIGKISSLNQTIQLIKQRIYEGMPVLGTCAGLILLAKRVYDRVIGEVRQSLIGVMDITIERNAFGRQRESFEADLEIPIIGEKKFRGVFIRAPVIREVGPNVEVLSRLGNLIVAVKQGSIIGTAFHPELTDDPRIHQLFIKEICNRLL</sequence>
<dbReference type="GO" id="GO:0005829">
    <property type="term" value="C:cytosol"/>
    <property type="evidence" value="ECO:0007669"/>
    <property type="project" value="TreeGrafter"/>
</dbReference>
<proteinExistence type="inferred from homology"/>
<feature type="active site" description="Charge relay system" evidence="7 8">
    <location>
        <position position="181"/>
    </location>
</feature>
<dbReference type="InterPro" id="IPR021196">
    <property type="entry name" value="PdxT/SNO_CS"/>
</dbReference>
<evidence type="ECO:0000256" key="3">
    <source>
        <dbReference type="ARBA" id="ARBA00022898"/>
    </source>
</evidence>
<dbReference type="PIRSF" id="PIRSF005639">
    <property type="entry name" value="Glut_amidoT_SNO"/>
    <property type="match status" value="1"/>
</dbReference>
<dbReference type="EC" id="4.3.3.6" evidence="7"/>
<dbReference type="NCBIfam" id="TIGR03800">
    <property type="entry name" value="PLP_synth_Pdx2"/>
    <property type="match status" value="1"/>
</dbReference>
<dbReference type="CDD" id="cd01749">
    <property type="entry name" value="GATase1_PB"/>
    <property type="match status" value="1"/>
</dbReference>
<dbReference type="PANTHER" id="PTHR31559">
    <property type="entry name" value="PYRIDOXAL 5'-PHOSPHATE SYNTHASE SUBUNIT SNO"/>
    <property type="match status" value="1"/>
</dbReference>
<evidence type="ECO:0000313" key="10">
    <source>
        <dbReference type="EMBL" id="RZN56054.1"/>
    </source>
</evidence>
<dbReference type="AlphaFoldDB" id="A0A523BG15"/>
<dbReference type="InterPro" id="IPR002161">
    <property type="entry name" value="PdxT/SNO"/>
</dbReference>
<evidence type="ECO:0000256" key="6">
    <source>
        <dbReference type="ARBA" id="ARBA00049534"/>
    </source>
</evidence>
<dbReference type="PROSITE" id="PS51130">
    <property type="entry name" value="PDXT_SNO_2"/>
    <property type="match status" value="1"/>
</dbReference>
<evidence type="ECO:0000313" key="12">
    <source>
        <dbReference type="Proteomes" id="UP000316080"/>
    </source>
</evidence>
<comment type="function">
    <text evidence="7">Catalyzes the hydrolysis of glutamine to glutamate and ammonia as part of the biosynthesis of pyridoxal 5'-phosphate. The resulting ammonia molecule is channeled to the active site of PdxS.</text>
</comment>
<keyword evidence="2 7" id="KW-0378">Hydrolase</keyword>
<evidence type="ECO:0000313" key="11">
    <source>
        <dbReference type="EMBL" id="TDA39782.1"/>
    </source>
</evidence>
<feature type="binding site" evidence="7 9">
    <location>
        <begin position="52"/>
        <end position="54"/>
    </location>
    <ligand>
        <name>L-glutamine</name>
        <dbReference type="ChEBI" id="CHEBI:58359"/>
    </ligand>
</feature>
<dbReference type="GO" id="GO:0008614">
    <property type="term" value="P:pyridoxine metabolic process"/>
    <property type="evidence" value="ECO:0007669"/>
    <property type="project" value="TreeGrafter"/>
</dbReference>
<organism evidence="11 13">
    <name type="scientific">Thermoproteota archaeon</name>
    <dbReference type="NCBI Taxonomy" id="2056631"/>
    <lineage>
        <taxon>Archaea</taxon>
        <taxon>Thermoproteota</taxon>
    </lineage>
</organism>
<gene>
    <name evidence="7 10" type="primary">pdxT</name>
    <name evidence="11" type="ORF">DSO09_01750</name>
    <name evidence="10" type="ORF">EF809_03655</name>
</gene>
<evidence type="ECO:0000256" key="5">
    <source>
        <dbReference type="ARBA" id="ARBA00023239"/>
    </source>
</evidence>
<evidence type="ECO:0000256" key="9">
    <source>
        <dbReference type="PIRSR" id="PIRSR005639-2"/>
    </source>
</evidence>
<evidence type="ECO:0000256" key="2">
    <source>
        <dbReference type="ARBA" id="ARBA00022801"/>
    </source>
</evidence>
<dbReference type="Pfam" id="PF01174">
    <property type="entry name" value="SNO"/>
    <property type="match status" value="1"/>
</dbReference>
<accession>A0A523BG15</accession>
<comment type="catalytic activity">
    <reaction evidence="7">
        <text>aldehydo-D-ribose 5-phosphate + D-glyceraldehyde 3-phosphate + L-glutamine = pyridoxal 5'-phosphate + L-glutamate + phosphate + 3 H2O + H(+)</text>
        <dbReference type="Rhea" id="RHEA:31507"/>
        <dbReference type="ChEBI" id="CHEBI:15377"/>
        <dbReference type="ChEBI" id="CHEBI:15378"/>
        <dbReference type="ChEBI" id="CHEBI:29985"/>
        <dbReference type="ChEBI" id="CHEBI:43474"/>
        <dbReference type="ChEBI" id="CHEBI:58273"/>
        <dbReference type="ChEBI" id="CHEBI:58359"/>
        <dbReference type="ChEBI" id="CHEBI:59776"/>
        <dbReference type="ChEBI" id="CHEBI:597326"/>
        <dbReference type="EC" id="4.3.3.6"/>
    </reaction>
</comment>
<comment type="catalytic activity">
    <reaction evidence="6 7">
        <text>L-glutamine + H2O = L-glutamate + NH4(+)</text>
        <dbReference type="Rhea" id="RHEA:15889"/>
        <dbReference type="ChEBI" id="CHEBI:15377"/>
        <dbReference type="ChEBI" id="CHEBI:28938"/>
        <dbReference type="ChEBI" id="CHEBI:29985"/>
        <dbReference type="ChEBI" id="CHEBI:58359"/>
        <dbReference type="EC" id="3.5.1.2"/>
    </reaction>
</comment>
<dbReference type="PANTHER" id="PTHR31559:SF0">
    <property type="entry name" value="PYRIDOXAL 5'-PHOSPHATE SYNTHASE SUBUNIT SNO1-RELATED"/>
    <property type="match status" value="1"/>
</dbReference>
<feature type="binding site" evidence="7 9">
    <location>
        <begin position="145"/>
        <end position="146"/>
    </location>
    <ligand>
        <name>L-glutamine</name>
        <dbReference type="ChEBI" id="CHEBI:58359"/>
    </ligand>
</feature>
<feature type="active site" description="Nucleophile" evidence="7 8">
    <location>
        <position position="84"/>
    </location>
</feature>
<name>A0A523BG15_9CREN</name>
<dbReference type="GO" id="GO:1903600">
    <property type="term" value="C:glutaminase complex"/>
    <property type="evidence" value="ECO:0007669"/>
    <property type="project" value="TreeGrafter"/>
</dbReference>
<dbReference type="Gene3D" id="3.40.50.880">
    <property type="match status" value="1"/>
</dbReference>
<dbReference type="GO" id="GO:0042823">
    <property type="term" value="P:pyridoxal phosphate biosynthetic process"/>
    <property type="evidence" value="ECO:0007669"/>
    <property type="project" value="UniProtKB-UniRule"/>
</dbReference>
<dbReference type="EC" id="3.5.1.2" evidence="7"/>
<dbReference type="PROSITE" id="PS01236">
    <property type="entry name" value="PDXT_SNO_1"/>
    <property type="match status" value="1"/>
</dbReference>
<comment type="similarity">
    <text evidence="1 7">Belongs to the glutaminase PdxT/SNO family.</text>
</comment>
<evidence type="ECO:0000256" key="7">
    <source>
        <dbReference type="HAMAP-Rule" id="MF_01615"/>
    </source>
</evidence>
<comment type="caution">
    <text evidence="11">The sequence shown here is derived from an EMBL/GenBank/DDBJ whole genome shotgun (WGS) entry which is preliminary data.</text>
</comment>
<comment type="pathway">
    <text evidence="7">Cofactor biosynthesis; pyridoxal 5'-phosphate biosynthesis.</text>
</comment>
<dbReference type="HAMAP" id="MF_01615">
    <property type="entry name" value="PdxT"/>
    <property type="match status" value="1"/>
</dbReference>
<evidence type="ECO:0000256" key="4">
    <source>
        <dbReference type="ARBA" id="ARBA00022962"/>
    </source>
</evidence>
<keyword evidence="4 7" id="KW-0315">Glutamine amidotransferase</keyword>
<evidence type="ECO:0000256" key="8">
    <source>
        <dbReference type="PIRSR" id="PIRSR005639-1"/>
    </source>
</evidence>
<evidence type="ECO:0000256" key="1">
    <source>
        <dbReference type="ARBA" id="ARBA00008345"/>
    </source>
</evidence>
<dbReference type="GO" id="GO:0036381">
    <property type="term" value="F:pyridoxal 5'-phosphate synthase (glutamine hydrolysing) activity"/>
    <property type="evidence" value="ECO:0007669"/>
    <property type="project" value="UniProtKB-UniRule"/>
</dbReference>
<dbReference type="GO" id="GO:0004359">
    <property type="term" value="F:glutaminase activity"/>
    <property type="evidence" value="ECO:0007669"/>
    <property type="project" value="UniProtKB-UniRule"/>
</dbReference>
<reference evidence="10 12" key="2">
    <citation type="journal article" date="2019" name="Nat. Microbiol.">
        <title>Wide diversity of methane and short-chain alkane metabolisms in uncultured archaea.</title>
        <authorList>
            <person name="Borrel G."/>
            <person name="Adam P.S."/>
            <person name="McKay L.J."/>
            <person name="Chen L.X."/>
            <person name="Sierra-Garcia I.N."/>
            <person name="Sieber C.M."/>
            <person name="Letourneur Q."/>
            <person name="Ghozlane A."/>
            <person name="Andersen G.L."/>
            <person name="Li W.J."/>
            <person name="Hallam S.J."/>
            <person name="Muyzer G."/>
            <person name="de Oliveira V.M."/>
            <person name="Inskeep W.P."/>
            <person name="Banfield J.F."/>
            <person name="Gribaldo S."/>
        </authorList>
    </citation>
    <scope>NUCLEOTIDE SEQUENCE [LARGE SCALE GENOMIC DNA]</scope>
    <source>
        <strain evidence="10">Verst-YHS</strain>
    </source>
</reference>
<feature type="binding site" evidence="7 9">
    <location>
        <position position="116"/>
    </location>
    <ligand>
        <name>L-glutamine</name>
        <dbReference type="ChEBI" id="CHEBI:58359"/>
    </ligand>
</feature>
<dbReference type="EMBL" id="RXIH01000031">
    <property type="protein sequence ID" value="RZN56054.1"/>
    <property type="molecule type" value="Genomic_DNA"/>
</dbReference>
<dbReference type="UniPathway" id="UPA00245"/>
<feature type="active site" description="Charge relay system" evidence="7 8">
    <location>
        <position position="183"/>
    </location>
</feature>
<comment type="subunit">
    <text evidence="7">In the presence of PdxS, forms a dodecamer of heterodimers. Only shows activity in the heterodimer.</text>
</comment>
<dbReference type="GO" id="GO:0006543">
    <property type="term" value="P:L-glutamine catabolic process"/>
    <property type="evidence" value="ECO:0007669"/>
    <property type="project" value="UniProtKB-UniRule"/>
</dbReference>
<reference evidence="11 13" key="1">
    <citation type="journal article" date="2019" name="Nat. Microbiol.">
        <title>Expanding anaerobic alkane metabolism in the domain of Archaea.</title>
        <authorList>
            <person name="Wang Y."/>
            <person name="Wegener G."/>
            <person name="Hou J."/>
            <person name="Wang F."/>
            <person name="Xiao X."/>
        </authorList>
    </citation>
    <scope>NUCLEOTIDE SEQUENCE [LARGE SCALE GENOMIC DNA]</scope>
    <source>
        <strain evidence="11">WYZ-LMO11</strain>
    </source>
</reference>
<evidence type="ECO:0000313" key="13">
    <source>
        <dbReference type="Proteomes" id="UP000317265"/>
    </source>
</evidence>
<dbReference type="EMBL" id="QNVI01000020">
    <property type="protein sequence ID" value="TDA39782.1"/>
    <property type="molecule type" value="Genomic_DNA"/>
</dbReference>
<dbReference type="Proteomes" id="UP000316080">
    <property type="component" value="Unassembled WGS sequence"/>
</dbReference>